<dbReference type="RefSeq" id="WP_091096719.1">
    <property type="nucleotide sequence ID" value="NZ_FNXE01000008.1"/>
</dbReference>
<keyword evidence="1" id="KW-0175">Coiled coil</keyword>
<dbReference type="Proteomes" id="UP000199634">
    <property type="component" value="Unassembled WGS sequence"/>
</dbReference>
<accession>A0A1H6K9V0</accession>
<dbReference type="AlphaFoldDB" id="A0A1H6K9V0"/>
<organism evidence="2 3">
    <name type="scientific">Paenimyroides marinum</name>
    <dbReference type="NCBI Taxonomy" id="1159016"/>
    <lineage>
        <taxon>Bacteria</taxon>
        <taxon>Pseudomonadati</taxon>
        <taxon>Bacteroidota</taxon>
        <taxon>Flavobacteriia</taxon>
        <taxon>Flavobacteriales</taxon>
        <taxon>Flavobacteriaceae</taxon>
        <taxon>Paenimyroides</taxon>
    </lineage>
</organism>
<name>A0A1H6K9V0_9FLAO</name>
<sequence>MNELEILYKIKNSIIASNDEKTLIDLEVNLKHYINLKSYVVENTEEYSELEIKNIKNVISIGTAYQKIINWKKYNIQLDKRVAAINSLANSKKELFDIFETTKQTILSNYYDFEKLKAENAILRSELAKLNQQKDVFLNQQKELSDLPIGVHPNKMHRLKEVKDLKKIRRKIEKMSEELFSYLDEKIQKNEL</sequence>
<evidence type="ECO:0000313" key="2">
    <source>
        <dbReference type="EMBL" id="SEH68578.1"/>
    </source>
</evidence>
<reference evidence="2 3" key="1">
    <citation type="submission" date="2016-10" db="EMBL/GenBank/DDBJ databases">
        <authorList>
            <person name="de Groot N.N."/>
        </authorList>
    </citation>
    <scope>NUCLEOTIDE SEQUENCE [LARGE SCALE GENOMIC DNA]</scope>
    <source>
        <strain evidence="2 3">CGMCC 1.10825</strain>
    </source>
</reference>
<feature type="coiled-coil region" evidence="1">
    <location>
        <begin position="113"/>
        <end position="185"/>
    </location>
</feature>
<keyword evidence="3" id="KW-1185">Reference proteome</keyword>
<evidence type="ECO:0000313" key="3">
    <source>
        <dbReference type="Proteomes" id="UP000199634"/>
    </source>
</evidence>
<gene>
    <name evidence="2" type="ORF">SAMN02927937_00872</name>
</gene>
<evidence type="ECO:0000256" key="1">
    <source>
        <dbReference type="SAM" id="Coils"/>
    </source>
</evidence>
<proteinExistence type="predicted"/>
<dbReference type="EMBL" id="FNXE01000008">
    <property type="protein sequence ID" value="SEH68578.1"/>
    <property type="molecule type" value="Genomic_DNA"/>
</dbReference>
<protein>
    <submittedName>
        <fullName evidence="2">Uncharacterized protein</fullName>
    </submittedName>
</protein>